<proteinExistence type="inferred from homology"/>
<reference evidence="7" key="1">
    <citation type="submission" date="2018-07" db="EMBL/GenBank/DDBJ databases">
        <authorList>
            <person name="Quirk P.G."/>
            <person name="Krulwich T.A."/>
        </authorList>
    </citation>
    <scope>NUCLEOTIDE SEQUENCE</scope>
    <source>
        <strain evidence="7">Anand</strain>
    </source>
</reference>
<evidence type="ECO:0000256" key="2">
    <source>
        <dbReference type="ARBA" id="ARBA00022481"/>
    </source>
</evidence>
<dbReference type="PANTHER" id="PTHR43804:SF7">
    <property type="entry name" value="LD18447P"/>
    <property type="match status" value="1"/>
</dbReference>
<dbReference type="GO" id="GO:0003747">
    <property type="term" value="F:translation release factor activity"/>
    <property type="evidence" value="ECO:0007669"/>
    <property type="project" value="InterPro"/>
</dbReference>
<dbReference type="AlphaFoldDB" id="A0A3B0MIA5"/>
<dbReference type="InterPro" id="IPR045853">
    <property type="entry name" value="Pep_chain_release_fac_I_sf"/>
</dbReference>
<evidence type="ECO:0000256" key="3">
    <source>
        <dbReference type="ARBA" id="ARBA00022917"/>
    </source>
</evidence>
<dbReference type="EMBL" id="UIVS01000001">
    <property type="protein sequence ID" value="SVP89747.1"/>
    <property type="molecule type" value="Genomic_DNA"/>
</dbReference>
<feature type="domain" description="Peptide chain release factor" evidence="5">
    <location>
        <begin position="75"/>
        <end position="101"/>
    </location>
</feature>
<keyword evidence="3" id="KW-0648">Protein biosynthesis</keyword>
<evidence type="ECO:0000259" key="5">
    <source>
        <dbReference type="Pfam" id="PF03462"/>
    </source>
</evidence>
<evidence type="ECO:0000313" key="6">
    <source>
        <dbReference type="EMBL" id="SVP88590.1"/>
    </source>
</evidence>
<evidence type="ECO:0000259" key="4">
    <source>
        <dbReference type="Pfam" id="PF00472"/>
    </source>
</evidence>
<dbReference type="InterPro" id="IPR000352">
    <property type="entry name" value="Pep_chain_release_fac_I"/>
</dbReference>
<feature type="domain" description="Prokaryotic-type class I peptide chain release factors" evidence="4">
    <location>
        <begin position="123"/>
        <end position="170"/>
    </location>
</feature>
<dbReference type="InterPro" id="IPR005139">
    <property type="entry name" value="PCRF"/>
</dbReference>
<dbReference type="VEuPathDB" id="PiroplasmaDB:TA20820"/>
<sequence>MVRVGFFESFCGNKARSWWQRGAHLGIRTRQILFRYHILNYIINKCVRLIESTVQGRIVKLMSKSTEGLEDRFLREGGVHQVKRVPITEKSGRMHSSTATVAVLPSEMVKGNDMNNFDKLVEEVELNPSDIEWKTCRSSGPGGQNVNKVETSVSLYHKPTGIKIECSEERYPVTEFAPTDIVIQLFTVYLVPLADLIHDYLPLNYLFIIKCITLTGCGKFYRSQGKNKELAEKKLRVEIAKLKIEEMFSEARLRRKSQVQF</sequence>
<comment type="similarity">
    <text evidence="1">Belongs to the prokaryotic/mitochondrial release factor family.</text>
</comment>
<dbReference type="Gene3D" id="3.30.160.20">
    <property type="match status" value="1"/>
</dbReference>
<organism evidence="7">
    <name type="scientific">Theileria annulata</name>
    <dbReference type="NCBI Taxonomy" id="5874"/>
    <lineage>
        <taxon>Eukaryota</taxon>
        <taxon>Sar</taxon>
        <taxon>Alveolata</taxon>
        <taxon>Apicomplexa</taxon>
        <taxon>Aconoidasida</taxon>
        <taxon>Piroplasmida</taxon>
        <taxon>Theileriidae</taxon>
        <taxon>Theileria</taxon>
    </lineage>
</organism>
<dbReference type="PANTHER" id="PTHR43804">
    <property type="entry name" value="LD18447P"/>
    <property type="match status" value="1"/>
</dbReference>
<accession>A0A3B0MIA5</accession>
<dbReference type="SUPFAM" id="SSF75620">
    <property type="entry name" value="Release factor"/>
    <property type="match status" value="1"/>
</dbReference>
<evidence type="ECO:0000313" key="7">
    <source>
        <dbReference type="EMBL" id="SVP89747.1"/>
    </source>
</evidence>
<keyword evidence="2" id="KW-0488">Methylation</keyword>
<dbReference type="Gene3D" id="3.30.70.1660">
    <property type="match status" value="1"/>
</dbReference>
<name>A0A3B0MIA5_THEAN</name>
<dbReference type="GO" id="GO:0005737">
    <property type="term" value="C:cytoplasm"/>
    <property type="evidence" value="ECO:0007669"/>
    <property type="project" value="UniProtKB-ARBA"/>
</dbReference>
<dbReference type="Pfam" id="PF03462">
    <property type="entry name" value="PCRF"/>
    <property type="match status" value="1"/>
</dbReference>
<dbReference type="EMBL" id="UIVT01000001">
    <property type="protein sequence ID" value="SVP88590.1"/>
    <property type="molecule type" value="Genomic_DNA"/>
</dbReference>
<protein>
    <submittedName>
        <fullName evidence="7">Peptide chain release factor 1, mitochondrial, putative</fullName>
    </submittedName>
</protein>
<evidence type="ECO:0000256" key="1">
    <source>
        <dbReference type="ARBA" id="ARBA00010835"/>
    </source>
</evidence>
<dbReference type="InterPro" id="IPR050057">
    <property type="entry name" value="Prokaryotic/Mito_RF"/>
</dbReference>
<gene>
    <name evidence="6" type="ORF">TAT_000044900</name>
    <name evidence="7" type="ORF">TAV_000044500</name>
</gene>
<dbReference type="Pfam" id="PF00472">
    <property type="entry name" value="RF-1"/>
    <property type="match status" value="1"/>
</dbReference>